<gene>
    <name evidence="1" type="ORF">GCM10025867_16710</name>
</gene>
<keyword evidence="2" id="KW-1185">Reference proteome</keyword>
<accession>A0ABM8GM03</accession>
<sequence length="141" mass="15649">MGRASETDDEDVVRLFPDNADTVIWFSGPVSYEEAHLSEVLSAAMKAWEHFFNAHEVSSHYVVDAASMPYYRDEGIRLARGLANELGSQFVVEFDPDERNPAPRRFRAAGPATNSAAARVFSELAADNARDLRGDWTIDLG</sequence>
<name>A0ABM8GM03_9MICO</name>
<proteinExistence type="predicted"/>
<dbReference type="EMBL" id="AP027732">
    <property type="protein sequence ID" value="BDZ49430.1"/>
    <property type="molecule type" value="Genomic_DNA"/>
</dbReference>
<dbReference type="RefSeq" id="WP_286346226.1">
    <property type="nucleotide sequence ID" value="NZ_AP027732.1"/>
</dbReference>
<protein>
    <submittedName>
        <fullName evidence="1">Uncharacterized protein</fullName>
    </submittedName>
</protein>
<evidence type="ECO:0000313" key="2">
    <source>
        <dbReference type="Proteomes" id="UP001321486"/>
    </source>
</evidence>
<evidence type="ECO:0000313" key="1">
    <source>
        <dbReference type="EMBL" id="BDZ49430.1"/>
    </source>
</evidence>
<reference evidence="2" key="1">
    <citation type="journal article" date="2019" name="Int. J. Syst. Evol. Microbiol.">
        <title>The Global Catalogue of Microorganisms (GCM) 10K type strain sequencing project: providing services to taxonomists for standard genome sequencing and annotation.</title>
        <authorList>
            <consortium name="The Broad Institute Genomics Platform"/>
            <consortium name="The Broad Institute Genome Sequencing Center for Infectious Disease"/>
            <person name="Wu L."/>
            <person name="Ma J."/>
        </authorList>
    </citation>
    <scope>NUCLEOTIDE SEQUENCE [LARGE SCALE GENOMIC DNA]</scope>
    <source>
        <strain evidence="2">NBRC 108728</strain>
    </source>
</reference>
<organism evidence="1 2">
    <name type="scientific">Frondihabitans sucicola</name>
    <dbReference type="NCBI Taxonomy" id="1268041"/>
    <lineage>
        <taxon>Bacteria</taxon>
        <taxon>Bacillati</taxon>
        <taxon>Actinomycetota</taxon>
        <taxon>Actinomycetes</taxon>
        <taxon>Micrococcales</taxon>
        <taxon>Microbacteriaceae</taxon>
        <taxon>Frondihabitans</taxon>
    </lineage>
</organism>
<dbReference type="Proteomes" id="UP001321486">
    <property type="component" value="Chromosome"/>
</dbReference>